<feature type="signal peptide" evidence="1">
    <location>
        <begin position="1"/>
        <end position="25"/>
    </location>
</feature>
<protein>
    <submittedName>
        <fullName evidence="3">RICIN domain-containing protein</fullName>
    </submittedName>
</protein>
<dbReference type="InterPro" id="IPR000772">
    <property type="entry name" value="Ricin_B_lectin"/>
</dbReference>
<dbReference type="Pfam" id="PF04450">
    <property type="entry name" value="BSP"/>
    <property type="match status" value="1"/>
</dbReference>
<feature type="domain" description="Ricin B lectin" evidence="2">
    <location>
        <begin position="269"/>
        <end position="397"/>
    </location>
</feature>
<comment type="caution">
    <text evidence="3">The sequence shown here is derived from an EMBL/GenBank/DDBJ whole genome shotgun (WGS) entry which is preliminary data.</text>
</comment>
<dbReference type="PROSITE" id="PS51257">
    <property type="entry name" value="PROKAR_LIPOPROTEIN"/>
    <property type="match status" value="1"/>
</dbReference>
<evidence type="ECO:0000313" key="3">
    <source>
        <dbReference type="EMBL" id="MCW3485144.1"/>
    </source>
</evidence>
<gene>
    <name evidence="3" type="ORF">OL497_14640</name>
</gene>
<name>A0ABT3IMG7_9BACT</name>
<dbReference type="RefSeq" id="WP_264731238.1">
    <property type="nucleotide sequence ID" value="NZ_JAPDNR010000001.1"/>
</dbReference>
<proteinExistence type="predicted"/>
<dbReference type="CDD" id="cd00161">
    <property type="entry name" value="beta-trefoil_Ricin-like"/>
    <property type="match status" value="1"/>
</dbReference>
<keyword evidence="4" id="KW-1185">Reference proteome</keyword>
<dbReference type="EMBL" id="JAPDNS010000001">
    <property type="protein sequence ID" value="MCW3485144.1"/>
    <property type="molecule type" value="Genomic_DNA"/>
</dbReference>
<evidence type="ECO:0000256" key="1">
    <source>
        <dbReference type="SAM" id="SignalP"/>
    </source>
</evidence>
<sequence length="399" mass="44074">MMFRFRRLLCISGCLLALASCSKNSKDTLPEPAAASLSAQAQAFVPVTETFTRPGSPFSFKLINNSPDFTLVTKTALVDLFFDVYPIMVAYLNPNAQKEVTVIIQPGHEYPGSASNGIITIDAAFINANPINIDVLTHEVTHIIQEYKVGPHFMAEGIPDFVRYMINTRSAAPGPIFGALEPRPLSTGYNVASRFLVWIEKRVLPGAVLDADKACRAGTYTPKFWWTRTGRSIEQLWTIYTANSNYEGPAITLPPYVPVPGGILSDGAFKIINTMSLLTPDISRASTNDNADFMQWHYEGNMNQLWQLIHQGGNWYRISTGHSAKVLGAVGNNIQQMEWTGNDQQQWKPVQNPDGSWLFINKQTGLIWDVANANNTAGSRIILGHQHGGSSQKWTLTAL</sequence>
<dbReference type="Proteomes" id="UP001207742">
    <property type="component" value="Unassembled WGS sequence"/>
</dbReference>
<dbReference type="PROSITE" id="PS50231">
    <property type="entry name" value="RICIN_B_LECTIN"/>
    <property type="match status" value="1"/>
</dbReference>
<dbReference type="Gene3D" id="2.80.10.50">
    <property type="match status" value="2"/>
</dbReference>
<evidence type="ECO:0000259" key="2">
    <source>
        <dbReference type="SMART" id="SM00458"/>
    </source>
</evidence>
<dbReference type="InterPro" id="IPR007541">
    <property type="entry name" value="Uncharacterised_BSP"/>
</dbReference>
<dbReference type="Pfam" id="PF14200">
    <property type="entry name" value="RicinB_lectin_2"/>
    <property type="match status" value="2"/>
</dbReference>
<dbReference type="SUPFAM" id="SSF50370">
    <property type="entry name" value="Ricin B-like lectins"/>
    <property type="match status" value="1"/>
</dbReference>
<dbReference type="SMART" id="SM00458">
    <property type="entry name" value="RICIN"/>
    <property type="match status" value="1"/>
</dbReference>
<feature type="chain" id="PRO_5046153950" evidence="1">
    <location>
        <begin position="26"/>
        <end position="399"/>
    </location>
</feature>
<evidence type="ECO:0000313" key="4">
    <source>
        <dbReference type="Proteomes" id="UP001207742"/>
    </source>
</evidence>
<keyword evidence="1" id="KW-0732">Signal</keyword>
<organism evidence="3 4">
    <name type="scientific">Chitinophaga nivalis</name>
    <dbReference type="NCBI Taxonomy" id="2991709"/>
    <lineage>
        <taxon>Bacteria</taxon>
        <taxon>Pseudomonadati</taxon>
        <taxon>Bacteroidota</taxon>
        <taxon>Chitinophagia</taxon>
        <taxon>Chitinophagales</taxon>
        <taxon>Chitinophagaceae</taxon>
        <taxon>Chitinophaga</taxon>
    </lineage>
</organism>
<accession>A0ABT3IMG7</accession>
<dbReference type="InterPro" id="IPR035992">
    <property type="entry name" value="Ricin_B-like_lectins"/>
</dbReference>
<reference evidence="3 4" key="1">
    <citation type="submission" date="2022-10" db="EMBL/GenBank/DDBJ databases">
        <title>Chitinophaga nivalis PC15 sp. nov., isolated from Pyeongchang county, South Korea.</title>
        <authorList>
            <person name="Trinh H.N."/>
        </authorList>
    </citation>
    <scope>NUCLEOTIDE SEQUENCE [LARGE SCALE GENOMIC DNA]</scope>
    <source>
        <strain evidence="3 4">PC14</strain>
    </source>
</reference>